<evidence type="ECO:0000313" key="2">
    <source>
        <dbReference type="EMBL" id="KAF9534878.1"/>
    </source>
</evidence>
<sequence>MIYYSLMLFLVILFAVHATPLQRSITYDHTTPTTFPQTGAKALRCQCQSNVKSDSSCQWALSAERRGQKLTAHCKTSITQSDLSLHRSTSPSIHNPFDYLSLLPTSSHTIIISYTKQRIFIFLGLLSIQPSWYLSGT</sequence>
<proteinExistence type="predicted"/>
<dbReference type="AlphaFoldDB" id="A0A9P6ERQ2"/>
<organism evidence="2 3">
    <name type="scientific">Crepidotus variabilis</name>
    <dbReference type="NCBI Taxonomy" id="179855"/>
    <lineage>
        <taxon>Eukaryota</taxon>
        <taxon>Fungi</taxon>
        <taxon>Dikarya</taxon>
        <taxon>Basidiomycota</taxon>
        <taxon>Agaricomycotina</taxon>
        <taxon>Agaricomycetes</taxon>
        <taxon>Agaricomycetidae</taxon>
        <taxon>Agaricales</taxon>
        <taxon>Agaricineae</taxon>
        <taxon>Crepidotaceae</taxon>
        <taxon>Crepidotus</taxon>
    </lineage>
</organism>
<dbReference type="EMBL" id="MU157825">
    <property type="protein sequence ID" value="KAF9534878.1"/>
    <property type="molecule type" value="Genomic_DNA"/>
</dbReference>
<gene>
    <name evidence="2" type="ORF">CPB83DRAFT_843087</name>
</gene>
<accession>A0A9P6ERQ2</accession>
<keyword evidence="3" id="KW-1185">Reference proteome</keyword>
<feature type="chain" id="PRO_5040207528" evidence="1">
    <location>
        <begin position="19"/>
        <end position="137"/>
    </location>
</feature>
<name>A0A9P6ERQ2_9AGAR</name>
<dbReference type="Proteomes" id="UP000807306">
    <property type="component" value="Unassembled WGS sequence"/>
</dbReference>
<evidence type="ECO:0000313" key="3">
    <source>
        <dbReference type="Proteomes" id="UP000807306"/>
    </source>
</evidence>
<keyword evidence="1" id="KW-0732">Signal</keyword>
<feature type="signal peptide" evidence="1">
    <location>
        <begin position="1"/>
        <end position="18"/>
    </location>
</feature>
<reference evidence="2" key="1">
    <citation type="submission" date="2020-11" db="EMBL/GenBank/DDBJ databases">
        <authorList>
            <consortium name="DOE Joint Genome Institute"/>
            <person name="Ahrendt S."/>
            <person name="Riley R."/>
            <person name="Andreopoulos W."/>
            <person name="Labutti K."/>
            <person name="Pangilinan J."/>
            <person name="Ruiz-Duenas F.J."/>
            <person name="Barrasa J.M."/>
            <person name="Sanchez-Garcia M."/>
            <person name="Camarero S."/>
            <person name="Miyauchi S."/>
            <person name="Serrano A."/>
            <person name="Linde D."/>
            <person name="Babiker R."/>
            <person name="Drula E."/>
            <person name="Ayuso-Fernandez I."/>
            <person name="Pacheco R."/>
            <person name="Padilla G."/>
            <person name="Ferreira P."/>
            <person name="Barriuso J."/>
            <person name="Kellner H."/>
            <person name="Castanera R."/>
            <person name="Alfaro M."/>
            <person name="Ramirez L."/>
            <person name="Pisabarro A.G."/>
            <person name="Kuo A."/>
            <person name="Tritt A."/>
            <person name="Lipzen A."/>
            <person name="He G."/>
            <person name="Yan M."/>
            <person name="Ng V."/>
            <person name="Cullen D."/>
            <person name="Martin F."/>
            <person name="Rosso M.-N."/>
            <person name="Henrissat B."/>
            <person name="Hibbett D."/>
            <person name="Martinez A.T."/>
            <person name="Grigoriev I.V."/>
        </authorList>
    </citation>
    <scope>NUCLEOTIDE SEQUENCE</scope>
    <source>
        <strain evidence="2">CBS 506.95</strain>
    </source>
</reference>
<comment type="caution">
    <text evidence="2">The sequence shown here is derived from an EMBL/GenBank/DDBJ whole genome shotgun (WGS) entry which is preliminary data.</text>
</comment>
<evidence type="ECO:0000256" key="1">
    <source>
        <dbReference type="SAM" id="SignalP"/>
    </source>
</evidence>
<protein>
    <submittedName>
        <fullName evidence="2">Uncharacterized protein</fullName>
    </submittedName>
</protein>